<dbReference type="SMART" id="SM00354">
    <property type="entry name" value="HTH_LACI"/>
    <property type="match status" value="1"/>
</dbReference>
<evidence type="ECO:0000313" key="6">
    <source>
        <dbReference type="Proteomes" id="UP000686327"/>
    </source>
</evidence>
<dbReference type="CDD" id="cd01392">
    <property type="entry name" value="HTH_LacI"/>
    <property type="match status" value="1"/>
</dbReference>
<evidence type="ECO:0000256" key="1">
    <source>
        <dbReference type="ARBA" id="ARBA00023015"/>
    </source>
</evidence>
<gene>
    <name evidence="5" type="ORF">KC222_20360</name>
</gene>
<protein>
    <submittedName>
        <fullName evidence="5">LacI family DNA-binding transcriptional regulator</fullName>
    </submittedName>
</protein>
<dbReference type="Pfam" id="PF13377">
    <property type="entry name" value="Peripla_BP_3"/>
    <property type="match status" value="1"/>
</dbReference>
<feature type="domain" description="HTH lacI-type" evidence="4">
    <location>
        <begin position="2"/>
        <end position="57"/>
    </location>
</feature>
<dbReference type="GO" id="GO:0003677">
    <property type="term" value="F:DNA binding"/>
    <property type="evidence" value="ECO:0007669"/>
    <property type="project" value="UniProtKB-KW"/>
</dbReference>
<dbReference type="Proteomes" id="UP000686327">
    <property type="component" value="Unassembled WGS sequence"/>
</dbReference>
<keyword evidence="2 5" id="KW-0238">DNA-binding</keyword>
<dbReference type="PANTHER" id="PTHR30146">
    <property type="entry name" value="LACI-RELATED TRANSCRIPTIONAL REPRESSOR"/>
    <property type="match status" value="1"/>
</dbReference>
<evidence type="ECO:0000256" key="2">
    <source>
        <dbReference type="ARBA" id="ARBA00023125"/>
    </source>
</evidence>
<keyword evidence="1" id="KW-0805">Transcription regulation</keyword>
<dbReference type="RefSeq" id="WP_216377111.1">
    <property type="nucleotide sequence ID" value="NZ_JAGRYT010000038.1"/>
</dbReference>
<organism evidence="5 6">
    <name type="scientific">Cedecea davisae</name>
    <dbReference type="NCBI Taxonomy" id="158484"/>
    <lineage>
        <taxon>Bacteria</taxon>
        <taxon>Pseudomonadati</taxon>
        <taxon>Pseudomonadota</taxon>
        <taxon>Gammaproteobacteria</taxon>
        <taxon>Enterobacterales</taxon>
        <taxon>Enterobacteriaceae</taxon>
        <taxon>Cedecea</taxon>
    </lineage>
</organism>
<dbReference type="Pfam" id="PF00356">
    <property type="entry name" value="LacI"/>
    <property type="match status" value="1"/>
</dbReference>
<dbReference type="PROSITE" id="PS50932">
    <property type="entry name" value="HTH_LACI_2"/>
    <property type="match status" value="1"/>
</dbReference>
<dbReference type="PANTHER" id="PTHR30146:SF109">
    <property type="entry name" value="HTH-TYPE TRANSCRIPTIONAL REGULATOR GALS"/>
    <property type="match status" value="1"/>
</dbReference>
<keyword evidence="3" id="KW-0804">Transcription</keyword>
<evidence type="ECO:0000313" key="5">
    <source>
        <dbReference type="EMBL" id="MBU4684359.1"/>
    </source>
</evidence>
<dbReference type="EMBL" id="JAGRYU010000035">
    <property type="protein sequence ID" value="MBU4684359.1"/>
    <property type="molecule type" value="Genomic_DNA"/>
</dbReference>
<dbReference type="InterPro" id="IPR046335">
    <property type="entry name" value="LacI/GalR-like_sensor"/>
</dbReference>
<evidence type="ECO:0000259" key="4">
    <source>
        <dbReference type="PROSITE" id="PS50932"/>
    </source>
</evidence>
<sequence>MANIRDVARQAGVSISSVSNVLNNRIDQMSKETRGKIEHAIAALNYRPVQSARPVGKTPATIIGLLVPSIINPSFSALVEEINRAARARQHRVVLGNVNRHEDEERAFISDMATLGVSGIIVAASDIRKTHFIQAAERGMAIVSYDNRFTEIITAESRLFDSVSMDNVAAGRLATNHLIARGCRNIVFATESALTLSRSHKIAGFQAALSQHNLPIEGRIIEGIAYNDYGDSEMYELGVSLAGSLLSLETCPDGVIAINDALAIGLMAGLRKAEMRIPEQISIVGIDNISLSALTEPGLTSVMPPLAKMSELMVKRLIDRIDNNALPVEEFLFPPQLIIRQSVR</sequence>
<dbReference type="PROSITE" id="PS00356">
    <property type="entry name" value="HTH_LACI_1"/>
    <property type="match status" value="1"/>
</dbReference>
<evidence type="ECO:0000256" key="3">
    <source>
        <dbReference type="ARBA" id="ARBA00023163"/>
    </source>
</evidence>
<keyword evidence="6" id="KW-1185">Reference proteome</keyword>
<accession>A0ABS6DNK4</accession>
<reference evidence="6" key="1">
    <citation type="submission" date="2023-07" db="EMBL/GenBank/DDBJ databases">
        <title>Cedecea davisae an AmpC producer and its therapeutic implications.</title>
        <authorList>
            <person name="Notter J."/>
        </authorList>
    </citation>
    <scope>NUCLEOTIDE SEQUENCE [LARGE SCALE GENOMIC DNA]</scope>
    <source>
        <strain evidence="6">1</strain>
    </source>
</reference>
<comment type="caution">
    <text evidence="5">The sequence shown here is derived from an EMBL/GenBank/DDBJ whole genome shotgun (WGS) entry which is preliminary data.</text>
</comment>
<name>A0ABS6DNK4_9ENTR</name>
<dbReference type="InterPro" id="IPR000843">
    <property type="entry name" value="HTH_LacI"/>
</dbReference>
<proteinExistence type="predicted"/>